<proteinExistence type="predicted"/>
<accession>A0A0V1G6R1</accession>
<dbReference type="PROSITE" id="PS51257">
    <property type="entry name" value="PROKAR_LIPOPROTEIN"/>
    <property type="match status" value="1"/>
</dbReference>
<dbReference type="EMBL" id="JYDV01006424">
    <property type="protein sequence ID" value="KRY93988.1"/>
    <property type="molecule type" value="Genomic_DNA"/>
</dbReference>
<protein>
    <submittedName>
        <fullName evidence="1">Uncharacterized protein</fullName>
    </submittedName>
</protein>
<evidence type="ECO:0000313" key="1">
    <source>
        <dbReference type="EMBL" id="KRY93988.1"/>
    </source>
</evidence>
<organism evidence="1 2">
    <name type="scientific">Trichinella pseudospiralis</name>
    <name type="common">Parasitic roundworm</name>
    <dbReference type="NCBI Taxonomy" id="6337"/>
    <lineage>
        <taxon>Eukaryota</taxon>
        <taxon>Metazoa</taxon>
        <taxon>Ecdysozoa</taxon>
        <taxon>Nematoda</taxon>
        <taxon>Enoplea</taxon>
        <taxon>Dorylaimia</taxon>
        <taxon>Trichinellida</taxon>
        <taxon>Trichinellidae</taxon>
        <taxon>Trichinella</taxon>
    </lineage>
</organism>
<dbReference type="AlphaFoldDB" id="A0A0V1G6R1"/>
<evidence type="ECO:0000313" key="2">
    <source>
        <dbReference type="Proteomes" id="UP000054826"/>
    </source>
</evidence>
<feature type="non-terminal residue" evidence="1">
    <location>
        <position position="35"/>
    </location>
</feature>
<sequence>MAALLRECKFTPTLPCLLHIQMPSHLTLNITVLSC</sequence>
<gene>
    <name evidence="1" type="ORF">T4C_6765</name>
</gene>
<comment type="caution">
    <text evidence="1">The sequence shown here is derived from an EMBL/GenBank/DDBJ whole genome shotgun (WGS) entry which is preliminary data.</text>
</comment>
<dbReference type="Proteomes" id="UP000054826">
    <property type="component" value="Unassembled WGS sequence"/>
</dbReference>
<name>A0A0V1G6R1_TRIPS</name>
<reference evidence="1 2" key="1">
    <citation type="submission" date="2015-01" db="EMBL/GenBank/DDBJ databases">
        <title>Evolution of Trichinella species and genotypes.</title>
        <authorList>
            <person name="Korhonen P.K."/>
            <person name="Edoardo P."/>
            <person name="Giuseppe L.R."/>
            <person name="Gasser R.B."/>
        </authorList>
    </citation>
    <scope>NUCLEOTIDE SEQUENCE [LARGE SCALE GENOMIC DNA]</scope>
    <source>
        <strain evidence="1">ISS176</strain>
    </source>
</reference>